<comment type="caution">
    <text evidence="1">The sequence shown here is derived from an EMBL/GenBank/DDBJ whole genome shotgun (WGS) entry which is preliminary data.</text>
</comment>
<dbReference type="RefSeq" id="WP_345385550.1">
    <property type="nucleotide sequence ID" value="NZ_BAAAXS010000001.1"/>
</dbReference>
<evidence type="ECO:0000313" key="1">
    <source>
        <dbReference type="EMBL" id="MFB9469169.1"/>
    </source>
</evidence>
<gene>
    <name evidence="1" type="ORF">ACFFR3_06600</name>
</gene>
<sequence>MTVDQPLKREQARMSEPMKAFTEPSGISHLFGVADLEVIEGMFPAETTIWHLGDPYPEWLMTGPNGVTFGLERDVRAYVRYELWGVPPPPPDPSWRTWEGEIFLTSGRIVAVSFFDEADYHTVFDLGRRAAKWPVRISTKAPVNVDDPAFPRDIFRVHLFTLQFWIG</sequence>
<dbReference type="EMBL" id="JBHMCF010000004">
    <property type="protein sequence ID" value="MFB9469169.1"/>
    <property type="molecule type" value="Genomic_DNA"/>
</dbReference>
<proteinExistence type="predicted"/>
<organism evidence="1 2">
    <name type="scientific">Nonomuraea salmonea</name>
    <dbReference type="NCBI Taxonomy" id="46181"/>
    <lineage>
        <taxon>Bacteria</taxon>
        <taxon>Bacillati</taxon>
        <taxon>Actinomycetota</taxon>
        <taxon>Actinomycetes</taxon>
        <taxon>Streptosporangiales</taxon>
        <taxon>Streptosporangiaceae</taxon>
        <taxon>Nonomuraea</taxon>
    </lineage>
</organism>
<evidence type="ECO:0000313" key="2">
    <source>
        <dbReference type="Proteomes" id="UP001589568"/>
    </source>
</evidence>
<dbReference type="Proteomes" id="UP001589568">
    <property type="component" value="Unassembled WGS sequence"/>
</dbReference>
<keyword evidence="2" id="KW-1185">Reference proteome</keyword>
<protein>
    <submittedName>
        <fullName evidence="1">Uncharacterized protein</fullName>
    </submittedName>
</protein>
<accession>A0ABV5NFU3</accession>
<name>A0ABV5NFU3_9ACTN</name>
<reference evidence="1 2" key="1">
    <citation type="submission" date="2024-09" db="EMBL/GenBank/DDBJ databases">
        <authorList>
            <person name="Sun Q."/>
            <person name="Mori K."/>
        </authorList>
    </citation>
    <scope>NUCLEOTIDE SEQUENCE [LARGE SCALE GENOMIC DNA]</scope>
    <source>
        <strain evidence="1 2">JCM 3324</strain>
    </source>
</reference>